<dbReference type="PANTHER" id="PTHR11946">
    <property type="entry name" value="VALYL-TRNA SYNTHETASES"/>
    <property type="match status" value="1"/>
</dbReference>
<dbReference type="AlphaFoldDB" id="A0A7J6RK61"/>
<dbReference type="GO" id="GO:0005524">
    <property type="term" value="F:ATP binding"/>
    <property type="evidence" value="ECO:0007669"/>
    <property type="project" value="UniProtKB-KW"/>
</dbReference>
<evidence type="ECO:0000313" key="11">
    <source>
        <dbReference type="Proteomes" id="UP000574390"/>
    </source>
</evidence>
<evidence type="ECO:0000256" key="4">
    <source>
        <dbReference type="ARBA" id="ARBA00022741"/>
    </source>
</evidence>
<keyword evidence="3" id="KW-0436">Ligase</keyword>
<accession>A0A7J6RK61</accession>
<dbReference type="InterPro" id="IPR009080">
    <property type="entry name" value="tRNAsynth_Ia_anticodon-bd"/>
</dbReference>
<evidence type="ECO:0000256" key="5">
    <source>
        <dbReference type="ARBA" id="ARBA00022840"/>
    </source>
</evidence>
<organism evidence="10 11">
    <name type="scientific">Perkinsus olseni</name>
    <name type="common">Perkinsus atlanticus</name>
    <dbReference type="NCBI Taxonomy" id="32597"/>
    <lineage>
        <taxon>Eukaryota</taxon>
        <taxon>Sar</taxon>
        <taxon>Alveolata</taxon>
        <taxon>Perkinsozoa</taxon>
        <taxon>Perkinsea</taxon>
        <taxon>Perkinsida</taxon>
        <taxon>Perkinsidae</taxon>
        <taxon>Perkinsus</taxon>
    </lineage>
</organism>
<evidence type="ECO:0000313" key="10">
    <source>
        <dbReference type="EMBL" id="KAF4720975.1"/>
    </source>
</evidence>
<protein>
    <recommendedName>
        <fullName evidence="2">valine--tRNA ligase</fullName>
        <ecNumber evidence="2">6.1.1.9</ecNumber>
    </recommendedName>
    <alternativeName>
        <fullName evidence="8">Valyl-tRNA synthetase</fullName>
    </alternativeName>
</protein>
<dbReference type="SUPFAM" id="SSF47323">
    <property type="entry name" value="Anticodon-binding domain of a subclass of class I aminoacyl-tRNA synthetases"/>
    <property type="match status" value="1"/>
</dbReference>
<gene>
    <name evidence="10" type="ORF">FOZ62_017331</name>
</gene>
<dbReference type="Proteomes" id="UP000574390">
    <property type="component" value="Unassembled WGS sequence"/>
</dbReference>
<dbReference type="GO" id="GO:0005829">
    <property type="term" value="C:cytosol"/>
    <property type="evidence" value="ECO:0007669"/>
    <property type="project" value="TreeGrafter"/>
</dbReference>
<dbReference type="InterPro" id="IPR002303">
    <property type="entry name" value="Valyl-tRNA_ligase"/>
</dbReference>
<comment type="similarity">
    <text evidence="1">Belongs to the class-I aminoacyl-tRNA synthetase family.</text>
</comment>
<keyword evidence="7" id="KW-0030">Aminoacyl-tRNA synthetase</keyword>
<evidence type="ECO:0000256" key="6">
    <source>
        <dbReference type="ARBA" id="ARBA00022917"/>
    </source>
</evidence>
<keyword evidence="5" id="KW-0067">ATP-binding</keyword>
<feature type="non-terminal residue" evidence="10">
    <location>
        <position position="1"/>
    </location>
</feature>
<dbReference type="GO" id="GO:0006438">
    <property type="term" value="P:valyl-tRNA aminoacylation"/>
    <property type="evidence" value="ECO:0007669"/>
    <property type="project" value="InterPro"/>
</dbReference>
<dbReference type="Pfam" id="PF08264">
    <property type="entry name" value="Anticodon_1"/>
    <property type="match status" value="1"/>
</dbReference>
<dbReference type="EC" id="6.1.1.9" evidence="2"/>
<evidence type="ECO:0000256" key="1">
    <source>
        <dbReference type="ARBA" id="ARBA00005594"/>
    </source>
</evidence>
<sequence>FGLLAYTGQARSVNLDINRVVSYRYFCNKLWNVMKFALPNFGENFKSRGLPLDAKLEWEDKWILSRLSEAAGAANKGIKDFSFSDATTATYNFWLYDFCDYYLELVKKRFRALEEQDSSSSR</sequence>
<keyword evidence="6" id="KW-0648">Protein biosynthesis</keyword>
<evidence type="ECO:0000256" key="2">
    <source>
        <dbReference type="ARBA" id="ARBA00013169"/>
    </source>
</evidence>
<feature type="domain" description="Methionyl/Valyl/Leucyl/Isoleucyl-tRNA synthetase anticodon-binding" evidence="9">
    <location>
        <begin position="60"/>
        <end position="117"/>
    </location>
</feature>
<evidence type="ECO:0000256" key="7">
    <source>
        <dbReference type="ARBA" id="ARBA00023146"/>
    </source>
</evidence>
<comment type="caution">
    <text evidence="10">The sequence shown here is derived from an EMBL/GenBank/DDBJ whole genome shotgun (WGS) entry which is preliminary data.</text>
</comment>
<dbReference type="Gene3D" id="1.10.730.10">
    <property type="entry name" value="Isoleucyl-tRNA Synthetase, Domain 1"/>
    <property type="match status" value="1"/>
</dbReference>
<keyword evidence="4" id="KW-0547">Nucleotide-binding</keyword>
<dbReference type="InterPro" id="IPR013155">
    <property type="entry name" value="M/V/L/I-tRNA-synth_anticd-bd"/>
</dbReference>
<name>A0A7J6RK61_PEROL</name>
<evidence type="ECO:0000256" key="8">
    <source>
        <dbReference type="ARBA" id="ARBA00029936"/>
    </source>
</evidence>
<evidence type="ECO:0000259" key="9">
    <source>
        <dbReference type="Pfam" id="PF08264"/>
    </source>
</evidence>
<dbReference type="EMBL" id="JABANM010021593">
    <property type="protein sequence ID" value="KAF4720975.1"/>
    <property type="molecule type" value="Genomic_DNA"/>
</dbReference>
<proteinExistence type="inferred from homology"/>
<dbReference type="PANTHER" id="PTHR11946:SF109">
    <property type="entry name" value="VALINE--TRNA LIGASE"/>
    <property type="match status" value="1"/>
</dbReference>
<dbReference type="CDD" id="cd07962">
    <property type="entry name" value="Anticodon_Ia_Val"/>
    <property type="match status" value="1"/>
</dbReference>
<evidence type="ECO:0000256" key="3">
    <source>
        <dbReference type="ARBA" id="ARBA00022598"/>
    </source>
</evidence>
<dbReference type="InterPro" id="IPR033705">
    <property type="entry name" value="Anticodon_Ia_Val"/>
</dbReference>
<dbReference type="GO" id="GO:0004832">
    <property type="term" value="F:valine-tRNA ligase activity"/>
    <property type="evidence" value="ECO:0007669"/>
    <property type="project" value="UniProtKB-EC"/>
</dbReference>
<reference evidence="10 11" key="1">
    <citation type="submission" date="2020-04" db="EMBL/GenBank/DDBJ databases">
        <title>Perkinsus olseni comparative genomics.</title>
        <authorList>
            <person name="Bogema D.R."/>
        </authorList>
    </citation>
    <scope>NUCLEOTIDE SEQUENCE [LARGE SCALE GENOMIC DNA]</scope>
    <source>
        <strain evidence="10">ATCC PRA-205</strain>
    </source>
</reference>